<dbReference type="InterPro" id="IPR048136">
    <property type="entry name" value="STM3941-like"/>
</dbReference>
<keyword evidence="1" id="KW-1133">Transmembrane helix</keyword>
<accession>A0ABQ4UKW4</accession>
<sequence length="179" mass="19570">MPATDNAPAVADRIDLRAARLPLVGLLVIACGFTAIGLVMLIAEPGGKPIVAPGSFKQFIAFVAVGFFGLCIPVLLREVLRWGPVVSVSRQGLFDRRLSTDWIPWSAISGLDVFTLYRQRFLRIAVLPDRDAALPWTRRARRIARLNGMYGEGYWLSGQGVAGGIDAVLAAIEQVWHED</sequence>
<protein>
    <recommendedName>
        <fullName evidence="4">PH domain-containing protein</fullName>
    </recommendedName>
</protein>
<reference evidence="2" key="2">
    <citation type="submission" date="2021-08" db="EMBL/GenBank/DDBJ databases">
        <authorList>
            <person name="Tani A."/>
            <person name="Ola A."/>
            <person name="Ogura Y."/>
            <person name="Katsura K."/>
            <person name="Hayashi T."/>
        </authorList>
    </citation>
    <scope>NUCLEOTIDE SEQUENCE</scope>
    <source>
        <strain evidence="2">NBRC 15686</strain>
    </source>
</reference>
<dbReference type="EMBL" id="BPRC01000036">
    <property type="protein sequence ID" value="GJE67899.1"/>
    <property type="molecule type" value="Genomic_DNA"/>
</dbReference>
<gene>
    <name evidence="2" type="ORF">LNAOJCKE_5132</name>
</gene>
<dbReference type="NCBIfam" id="NF041635">
    <property type="entry name" value="STM3941_fam"/>
    <property type="match status" value="1"/>
</dbReference>
<evidence type="ECO:0008006" key="4">
    <source>
        <dbReference type="Google" id="ProtNLM"/>
    </source>
</evidence>
<proteinExistence type="predicted"/>
<keyword evidence="3" id="KW-1185">Reference proteome</keyword>
<evidence type="ECO:0000313" key="2">
    <source>
        <dbReference type="EMBL" id="GJE67899.1"/>
    </source>
</evidence>
<feature type="transmembrane region" description="Helical" evidence="1">
    <location>
        <begin position="21"/>
        <end position="43"/>
    </location>
</feature>
<reference evidence="2" key="1">
    <citation type="journal article" date="2021" name="Front. Microbiol.">
        <title>Comprehensive Comparative Genomics and Phenotyping of Methylobacterium Species.</title>
        <authorList>
            <person name="Alessa O."/>
            <person name="Ogura Y."/>
            <person name="Fujitani Y."/>
            <person name="Takami H."/>
            <person name="Hayashi T."/>
            <person name="Sahin N."/>
            <person name="Tani A."/>
        </authorList>
    </citation>
    <scope>NUCLEOTIDE SEQUENCE</scope>
    <source>
        <strain evidence="2">NBRC 15686</strain>
    </source>
</reference>
<organism evidence="2 3">
    <name type="scientific">Methylorubrum aminovorans</name>
    <dbReference type="NCBI Taxonomy" id="269069"/>
    <lineage>
        <taxon>Bacteria</taxon>
        <taxon>Pseudomonadati</taxon>
        <taxon>Pseudomonadota</taxon>
        <taxon>Alphaproteobacteria</taxon>
        <taxon>Hyphomicrobiales</taxon>
        <taxon>Methylobacteriaceae</taxon>
        <taxon>Methylorubrum</taxon>
    </lineage>
</organism>
<evidence type="ECO:0000313" key="3">
    <source>
        <dbReference type="Proteomes" id="UP001055039"/>
    </source>
</evidence>
<evidence type="ECO:0000256" key="1">
    <source>
        <dbReference type="SAM" id="Phobius"/>
    </source>
</evidence>
<name>A0ABQ4UKW4_9HYPH</name>
<dbReference type="Proteomes" id="UP001055039">
    <property type="component" value="Unassembled WGS sequence"/>
</dbReference>
<keyword evidence="1" id="KW-0812">Transmembrane</keyword>
<dbReference type="RefSeq" id="WP_238228786.1">
    <property type="nucleotide sequence ID" value="NZ_BAAADH010000013.1"/>
</dbReference>
<keyword evidence="1" id="KW-0472">Membrane</keyword>
<feature type="transmembrane region" description="Helical" evidence="1">
    <location>
        <begin position="55"/>
        <end position="76"/>
    </location>
</feature>
<comment type="caution">
    <text evidence="2">The sequence shown here is derived from an EMBL/GenBank/DDBJ whole genome shotgun (WGS) entry which is preliminary data.</text>
</comment>